<keyword evidence="1" id="KW-0732">Signal</keyword>
<evidence type="ECO:0000313" key="2">
    <source>
        <dbReference type="EMBL" id="BCG26385.1"/>
    </source>
</evidence>
<dbReference type="KEGG" id="ptw:TUM18999_45760"/>
<reference evidence="2 4" key="1">
    <citation type="submission" date="2020-05" db="EMBL/GenBank/DDBJ databases">
        <title>Characterization of novel class B3 metallo-beta-lactamase from novel Pseudomonas species.</title>
        <authorList>
            <person name="Yamada K."/>
            <person name="Aoki K."/>
            <person name="Ishii Y."/>
        </authorList>
    </citation>
    <scope>NUCLEOTIDE SEQUENCE [LARGE SCALE GENOMIC DNA]</scope>
    <source>
        <strain evidence="2 4">TUM18999</strain>
        <strain evidence="3 5">TUM20286</strain>
    </source>
</reference>
<dbReference type="Proteomes" id="UP000509383">
    <property type="component" value="Chromosome"/>
</dbReference>
<gene>
    <name evidence="2" type="ORF">TUM18999_45760</name>
    <name evidence="3" type="ORF">TUM20286_06340</name>
</gene>
<keyword evidence="5" id="KW-1185">Reference proteome</keyword>
<evidence type="ECO:0000313" key="3">
    <source>
        <dbReference type="EMBL" id="GJN50882.1"/>
    </source>
</evidence>
<sequence length="68" mass="7575">MRLFTLLLSLALVAPAFAAPAPFYLWQSKQDGRYSCAQVQPGEGWLRHSGPYRDAGCRVPLDAPIRSR</sequence>
<evidence type="ECO:0008006" key="6">
    <source>
        <dbReference type="Google" id="ProtNLM"/>
    </source>
</evidence>
<evidence type="ECO:0000256" key="1">
    <source>
        <dbReference type="SAM" id="SignalP"/>
    </source>
</evidence>
<accession>A0A6J4EAC1</accession>
<dbReference type="EMBL" id="AP023189">
    <property type="protein sequence ID" value="BCG26385.1"/>
    <property type="molecule type" value="Genomic_DNA"/>
</dbReference>
<evidence type="ECO:0000313" key="5">
    <source>
        <dbReference type="Proteomes" id="UP001054892"/>
    </source>
</evidence>
<dbReference type="Proteomes" id="UP001054892">
    <property type="component" value="Unassembled WGS sequence"/>
</dbReference>
<proteinExistence type="predicted"/>
<dbReference type="EMBL" id="BQKM01000001">
    <property type="protein sequence ID" value="GJN50882.1"/>
    <property type="molecule type" value="Genomic_DNA"/>
</dbReference>
<dbReference type="AlphaFoldDB" id="A0A6J4EAC1"/>
<feature type="signal peptide" evidence="1">
    <location>
        <begin position="1"/>
        <end position="18"/>
    </location>
</feature>
<name>A0A6J4EAC1_9PSED</name>
<feature type="chain" id="PRO_5027095150" description="DUF4124 domain-containing protein" evidence="1">
    <location>
        <begin position="19"/>
        <end position="68"/>
    </location>
</feature>
<organism evidence="2 4">
    <name type="scientific">Pseudomonas tohonis</name>
    <dbReference type="NCBI Taxonomy" id="2725477"/>
    <lineage>
        <taxon>Bacteria</taxon>
        <taxon>Pseudomonadati</taxon>
        <taxon>Pseudomonadota</taxon>
        <taxon>Gammaproteobacteria</taxon>
        <taxon>Pseudomonadales</taxon>
        <taxon>Pseudomonadaceae</taxon>
        <taxon>Pseudomonas</taxon>
    </lineage>
</organism>
<evidence type="ECO:0000313" key="4">
    <source>
        <dbReference type="Proteomes" id="UP000509383"/>
    </source>
</evidence>
<dbReference type="RefSeq" id="WP_173171797.1">
    <property type="nucleotide sequence ID" value="NZ_AP023189.1"/>
</dbReference>
<protein>
    <recommendedName>
        <fullName evidence="6">DUF4124 domain-containing protein</fullName>
    </recommendedName>
</protein>